<feature type="transmembrane region" description="Helical" evidence="9">
    <location>
        <begin position="29"/>
        <end position="51"/>
    </location>
</feature>
<dbReference type="InterPro" id="IPR038379">
    <property type="entry name" value="SecE_sf"/>
</dbReference>
<comment type="subcellular location">
    <subcellularLocation>
        <location evidence="9">Cell membrane</location>
        <topology evidence="9">Single-pass membrane protein</topology>
    </subcellularLocation>
    <subcellularLocation>
        <location evidence="1">Membrane</location>
    </subcellularLocation>
</comment>
<dbReference type="OrthoDB" id="9813233at2"/>
<dbReference type="GO" id="GO:0005886">
    <property type="term" value="C:plasma membrane"/>
    <property type="evidence" value="ECO:0007669"/>
    <property type="project" value="UniProtKB-SubCell"/>
</dbReference>
<evidence type="ECO:0000256" key="2">
    <source>
        <dbReference type="ARBA" id="ARBA00022448"/>
    </source>
</evidence>
<protein>
    <recommendedName>
        <fullName evidence="9">Protein translocase subunit SecE</fullName>
    </recommendedName>
</protein>
<reference evidence="10 11" key="1">
    <citation type="submission" date="2014-11" db="EMBL/GenBank/DDBJ databases">
        <title>Genome sequence and analysis of novel Kurthia sp.</title>
        <authorList>
            <person name="Lawson J.N."/>
            <person name="Gonzalez J.E."/>
            <person name="Rinauldi L."/>
            <person name="Xuan Z."/>
            <person name="Firman A."/>
            <person name="Shaddox L."/>
            <person name="Trudeau A."/>
            <person name="Shah S."/>
            <person name="Reiman D."/>
        </authorList>
    </citation>
    <scope>NUCLEOTIDE SEQUENCE [LARGE SCALE GENOMIC DNA]</scope>
    <source>
        <strain evidence="10 11">3B1D</strain>
    </source>
</reference>
<dbReference type="EMBL" id="JTFC01000044">
    <property type="protein sequence ID" value="RUS51896.1"/>
    <property type="molecule type" value="Genomic_DNA"/>
</dbReference>
<sequence length="61" mass="7275">MGKLKKFFSNVFSEMRKTSWPKRKELSKYTLVVLSTLLFMAVFFMLVDLGISKLFRMYLDL</sequence>
<dbReference type="Proteomes" id="UP000288623">
    <property type="component" value="Unassembled WGS sequence"/>
</dbReference>
<evidence type="ECO:0000256" key="7">
    <source>
        <dbReference type="ARBA" id="ARBA00023010"/>
    </source>
</evidence>
<evidence type="ECO:0000256" key="8">
    <source>
        <dbReference type="ARBA" id="ARBA00023136"/>
    </source>
</evidence>
<dbReference type="PANTHER" id="PTHR33910:SF1">
    <property type="entry name" value="PROTEIN TRANSLOCASE SUBUNIT SECE"/>
    <property type="match status" value="1"/>
</dbReference>
<comment type="function">
    <text evidence="9">Essential subunit of the Sec protein translocation channel SecYEG. Clamps together the 2 halves of SecY. May contact the channel plug during translocation.</text>
</comment>
<dbReference type="GO" id="GO:0008320">
    <property type="term" value="F:protein transmembrane transporter activity"/>
    <property type="evidence" value="ECO:0007669"/>
    <property type="project" value="UniProtKB-UniRule"/>
</dbReference>
<dbReference type="RefSeq" id="WP_126991983.1">
    <property type="nucleotide sequence ID" value="NZ_JTFC01000044.1"/>
</dbReference>
<keyword evidence="2 9" id="KW-0813">Transport</keyword>
<evidence type="ECO:0000256" key="3">
    <source>
        <dbReference type="ARBA" id="ARBA00022475"/>
    </source>
</evidence>
<comment type="caution">
    <text evidence="10">The sequence shown here is derived from an EMBL/GenBank/DDBJ whole genome shotgun (WGS) entry which is preliminary data.</text>
</comment>
<keyword evidence="7 9" id="KW-0811">Translocation</keyword>
<comment type="subunit">
    <text evidence="9">Component of the Sec protein translocase complex. Heterotrimer consisting of SecY, SecE and SecG subunits. The heterotrimers can form oligomers, although 1 heterotrimer is thought to be able to translocate proteins. Interacts with the ribosome. Interacts with SecDF, and other proteins may be involved. Interacts with SecA.</text>
</comment>
<dbReference type="Pfam" id="PF00584">
    <property type="entry name" value="SecE"/>
    <property type="match status" value="1"/>
</dbReference>
<keyword evidence="6 9" id="KW-1133">Transmembrane helix</keyword>
<keyword evidence="8 9" id="KW-0472">Membrane</keyword>
<dbReference type="PANTHER" id="PTHR33910">
    <property type="entry name" value="PROTEIN TRANSLOCASE SUBUNIT SECE"/>
    <property type="match status" value="1"/>
</dbReference>
<dbReference type="GO" id="GO:0043952">
    <property type="term" value="P:protein transport by the Sec complex"/>
    <property type="evidence" value="ECO:0007669"/>
    <property type="project" value="UniProtKB-UniRule"/>
</dbReference>
<evidence type="ECO:0000256" key="9">
    <source>
        <dbReference type="HAMAP-Rule" id="MF_00422"/>
    </source>
</evidence>
<keyword evidence="5 9" id="KW-0653">Protein transport</keyword>
<comment type="similarity">
    <text evidence="9">Belongs to the SecE/SEC61-gamma family.</text>
</comment>
<dbReference type="GO" id="GO:0009306">
    <property type="term" value="P:protein secretion"/>
    <property type="evidence" value="ECO:0007669"/>
    <property type="project" value="UniProtKB-UniRule"/>
</dbReference>
<evidence type="ECO:0000256" key="1">
    <source>
        <dbReference type="ARBA" id="ARBA00004370"/>
    </source>
</evidence>
<keyword evidence="3 9" id="KW-1003">Cell membrane</keyword>
<dbReference type="NCBIfam" id="TIGR00964">
    <property type="entry name" value="secE_bact"/>
    <property type="match status" value="1"/>
</dbReference>
<dbReference type="PROSITE" id="PS01067">
    <property type="entry name" value="SECE_SEC61G"/>
    <property type="match status" value="1"/>
</dbReference>
<evidence type="ECO:0000313" key="11">
    <source>
        <dbReference type="Proteomes" id="UP000288623"/>
    </source>
</evidence>
<dbReference type="Gene3D" id="1.20.5.1030">
    <property type="entry name" value="Preprotein translocase secy subunit"/>
    <property type="match status" value="1"/>
</dbReference>
<dbReference type="GO" id="GO:0006605">
    <property type="term" value="P:protein targeting"/>
    <property type="evidence" value="ECO:0007669"/>
    <property type="project" value="UniProtKB-UniRule"/>
</dbReference>
<accession>A0A433RPE6</accession>
<evidence type="ECO:0000313" key="10">
    <source>
        <dbReference type="EMBL" id="RUS51896.1"/>
    </source>
</evidence>
<keyword evidence="11" id="KW-1185">Reference proteome</keyword>
<dbReference type="HAMAP" id="MF_00422">
    <property type="entry name" value="SecE"/>
    <property type="match status" value="1"/>
</dbReference>
<evidence type="ECO:0000256" key="4">
    <source>
        <dbReference type="ARBA" id="ARBA00022692"/>
    </source>
</evidence>
<name>A0A433RPE6_9BACL</name>
<proteinExistence type="inferred from homology"/>
<dbReference type="InterPro" id="IPR005807">
    <property type="entry name" value="SecE_bac"/>
</dbReference>
<evidence type="ECO:0000256" key="6">
    <source>
        <dbReference type="ARBA" id="ARBA00022989"/>
    </source>
</evidence>
<dbReference type="GO" id="GO:0065002">
    <property type="term" value="P:intracellular protein transmembrane transport"/>
    <property type="evidence" value="ECO:0007669"/>
    <property type="project" value="UniProtKB-UniRule"/>
</dbReference>
<dbReference type="InterPro" id="IPR001901">
    <property type="entry name" value="Translocase_SecE/Sec61-g"/>
</dbReference>
<dbReference type="AlphaFoldDB" id="A0A433RPE6"/>
<keyword evidence="4 9" id="KW-0812">Transmembrane</keyword>
<gene>
    <name evidence="9" type="primary">secE</name>
    <name evidence="10" type="ORF">QI30_18015</name>
</gene>
<evidence type="ECO:0000256" key="5">
    <source>
        <dbReference type="ARBA" id="ARBA00022927"/>
    </source>
</evidence>
<organism evidence="10 11">
    <name type="scientific">Candidatus Kurthia intestinigallinarum</name>
    <dbReference type="NCBI Taxonomy" id="1562256"/>
    <lineage>
        <taxon>Bacteria</taxon>
        <taxon>Bacillati</taxon>
        <taxon>Bacillota</taxon>
        <taxon>Bacilli</taxon>
        <taxon>Bacillales</taxon>
        <taxon>Caryophanaceae</taxon>
        <taxon>Kurthia</taxon>
    </lineage>
</organism>